<dbReference type="PANTHER" id="PTHR37483:SF1">
    <property type="entry name" value="UPF0125 PROTEIN RATB"/>
    <property type="match status" value="1"/>
</dbReference>
<proteinExistence type="inferred from homology"/>
<dbReference type="InterPro" id="IPR005346">
    <property type="entry name" value="RnfH"/>
</dbReference>
<dbReference type="STRING" id="1122236.GCA_000378225_00522"/>
<evidence type="ECO:0000256" key="1">
    <source>
        <dbReference type="ARBA" id="ARBA00010645"/>
    </source>
</evidence>
<dbReference type="SUPFAM" id="SSF54285">
    <property type="entry name" value="MoaD/ThiS"/>
    <property type="match status" value="1"/>
</dbReference>
<sequence>MQPVKPDTITVEVAYALPHVQSLITFQVVQGTTALQAILQSGILEKHQEISLATITLGIFGTKVSADRLLQAMDRVEIY</sequence>
<dbReference type="PANTHER" id="PTHR37483">
    <property type="entry name" value="UPF0125 PROTEIN RATB"/>
    <property type="match status" value="1"/>
</dbReference>
<dbReference type="InterPro" id="IPR016155">
    <property type="entry name" value="Mopterin_synth/thiamin_S_b"/>
</dbReference>
<evidence type="ECO:0000313" key="3">
    <source>
        <dbReference type="Proteomes" id="UP000321374"/>
    </source>
</evidence>
<gene>
    <name evidence="2" type="ORF">E6Q51_00540</name>
</gene>
<dbReference type="Proteomes" id="UP000321374">
    <property type="component" value="Unassembled WGS sequence"/>
</dbReference>
<comment type="similarity">
    <text evidence="1">Belongs to the UPF0125 (RnfH) family.</text>
</comment>
<organism evidence="2 3">
    <name type="scientific">Methylophilus methylotrophus</name>
    <name type="common">Bacterium W3A1</name>
    <dbReference type="NCBI Taxonomy" id="17"/>
    <lineage>
        <taxon>Bacteria</taxon>
        <taxon>Pseudomonadati</taxon>
        <taxon>Pseudomonadota</taxon>
        <taxon>Betaproteobacteria</taxon>
        <taxon>Nitrosomonadales</taxon>
        <taxon>Methylophilaceae</taxon>
        <taxon>Methylophilus</taxon>
    </lineage>
</organism>
<reference evidence="2 3" key="1">
    <citation type="submission" date="2018-09" db="EMBL/GenBank/DDBJ databases">
        <title>Metagenome Assembled Genomes from an Advanced Water Purification Facility.</title>
        <authorList>
            <person name="Stamps B.W."/>
            <person name="Spear J.R."/>
        </authorList>
    </citation>
    <scope>NUCLEOTIDE SEQUENCE [LARGE SCALE GENOMIC DNA]</scope>
    <source>
        <strain evidence="2">Bin_42_2</strain>
    </source>
</reference>
<name>A0A5C7WMT1_METME</name>
<dbReference type="EMBL" id="SSGG01000011">
    <property type="protein sequence ID" value="TXI38710.1"/>
    <property type="molecule type" value="Genomic_DNA"/>
</dbReference>
<comment type="caution">
    <text evidence="2">The sequence shown here is derived from an EMBL/GenBank/DDBJ whole genome shotgun (WGS) entry which is preliminary data.</text>
</comment>
<dbReference type="InterPro" id="IPR037021">
    <property type="entry name" value="RnfH_sf"/>
</dbReference>
<evidence type="ECO:0000313" key="2">
    <source>
        <dbReference type="EMBL" id="TXI38710.1"/>
    </source>
</evidence>
<dbReference type="Gene3D" id="3.10.20.280">
    <property type="entry name" value="RnfH-like"/>
    <property type="match status" value="1"/>
</dbReference>
<dbReference type="AlphaFoldDB" id="A0A5C7WMT1"/>
<accession>A0A5C7WMT1</accession>
<feature type="non-terminal residue" evidence="2">
    <location>
        <position position="79"/>
    </location>
</feature>
<dbReference type="Pfam" id="PF03658">
    <property type="entry name" value="Ub-RnfH"/>
    <property type="match status" value="1"/>
</dbReference>
<protein>
    <submittedName>
        <fullName evidence="2">RnfH family protein</fullName>
    </submittedName>
</protein>